<dbReference type="Pfam" id="PF00335">
    <property type="entry name" value="Tetraspanin"/>
    <property type="match status" value="2"/>
</dbReference>
<accession>A0AAF3EGX1</accession>
<dbReference type="SUPFAM" id="SSF48652">
    <property type="entry name" value="Tetraspanin"/>
    <property type="match status" value="2"/>
</dbReference>
<name>A0AAF3EGX1_9BILA</name>
<evidence type="ECO:0000313" key="6">
    <source>
        <dbReference type="Proteomes" id="UP000887575"/>
    </source>
</evidence>
<dbReference type="InterPro" id="IPR018499">
    <property type="entry name" value="Tetraspanin/Peripherin"/>
</dbReference>
<dbReference type="Proteomes" id="UP000887575">
    <property type="component" value="Unassembled WGS sequence"/>
</dbReference>
<feature type="transmembrane region" description="Helical" evidence="5">
    <location>
        <begin position="27"/>
        <end position="49"/>
    </location>
</feature>
<feature type="transmembrane region" description="Helical" evidence="5">
    <location>
        <begin position="103"/>
        <end position="127"/>
    </location>
</feature>
<feature type="transmembrane region" description="Helical" evidence="5">
    <location>
        <begin position="369"/>
        <end position="393"/>
    </location>
</feature>
<dbReference type="GO" id="GO:0005886">
    <property type="term" value="C:plasma membrane"/>
    <property type="evidence" value="ECO:0007669"/>
    <property type="project" value="TreeGrafter"/>
</dbReference>
<reference evidence="7" key="1">
    <citation type="submission" date="2024-02" db="UniProtKB">
        <authorList>
            <consortium name="WormBaseParasite"/>
        </authorList>
    </citation>
    <scope>IDENTIFICATION</scope>
</reference>
<evidence type="ECO:0000313" key="7">
    <source>
        <dbReference type="WBParaSite" id="MBELARI_LOCUS13203"/>
    </source>
</evidence>
<dbReference type="WBParaSite" id="MBELARI_LOCUS13203">
    <property type="protein sequence ID" value="MBELARI_LOCUS13203"/>
    <property type="gene ID" value="MBELARI_LOCUS13203"/>
</dbReference>
<dbReference type="Gene3D" id="1.10.1450.10">
    <property type="entry name" value="Tetraspanin"/>
    <property type="match status" value="2"/>
</dbReference>
<sequence>MGLEYHKYRKNTMSIQRTGGKCSAKTLMVYNLLFWASGIALLLIGIWVQVDPRRSYVLRLVHLSEREPYLYWVAWICVIAGAFTLLIGFLSCVAAIRRLRCMLAVFMIFLVLLFVADIAIGTLAWVYRAQFTLPKMKLYLTNMTKHKYGRDYWVQPLLDSIQFYLNRNSTLETAINRLVRSNYGIYLEKPHFARLTADIDRLHYYGECCGVSSPRDWSTSRWRARIDGNEQKLEISLAEGVETGALFPESCCTLIKEASPLNPVAKSLARCQKEDALPFWRHRRQSCCGGESPRDYEESFWFITNHLRGTRSWIPPSCCKQTQAARAWNIQPINPMCITYYYNQSAFQTSVNTEGCYEKMHKWLNEVTLMFIIIGFSFAGLMMVGLVISVCLCNNIRYYVQVEEY</sequence>
<keyword evidence="3 5" id="KW-1133">Transmembrane helix</keyword>
<dbReference type="InterPro" id="IPR008952">
    <property type="entry name" value="Tetraspanin_EC2_sf"/>
</dbReference>
<feature type="transmembrane region" description="Helical" evidence="5">
    <location>
        <begin position="69"/>
        <end position="96"/>
    </location>
</feature>
<evidence type="ECO:0000256" key="1">
    <source>
        <dbReference type="ARBA" id="ARBA00004141"/>
    </source>
</evidence>
<dbReference type="PANTHER" id="PTHR19282:SF555">
    <property type="entry name" value="TETRASPANIN-2A"/>
    <property type="match status" value="1"/>
</dbReference>
<evidence type="ECO:0000256" key="5">
    <source>
        <dbReference type="SAM" id="Phobius"/>
    </source>
</evidence>
<keyword evidence="4 5" id="KW-0472">Membrane</keyword>
<proteinExistence type="predicted"/>
<keyword evidence="2 5" id="KW-0812">Transmembrane</keyword>
<keyword evidence="6" id="KW-1185">Reference proteome</keyword>
<evidence type="ECO:0000256" key="4">
    <source>
        <dbReference type="ARBA" id="ARBA00023136"/>
    </source>
</evidence>
<evidence type="ECO:0000256" key="2">
    <source>
        <dbReference type="ARBA" id="ARBA00022692"/>
    </source>
</evidence>
<dbReference type="PRINTS" id="PR00259">
    <property type="entry name" value="TMFOUR"/>
</dbReference>
<protein>
    <submittedName>
        <fullName evidence="7">Tetraspanin</fullName>
    </submittedName>
</protein>
<evidence type="ECO:0000256" key="3">
    <source>
        <dbReference type="ARBA" id="ARBA00022989"/>
    </source>
</evidence>
<dbReference type="AlphaFoldDB" id="A0AAF3EGX1"/>
<dbReference type="PANTHER" id="PTHR19282">
    <property type="entry name" value="TETRASPANIN"/>
    <property type="match status" value="1"/>
</dbReference>
<comment type="subcellular location">
    <subcellularLocation>
        <location evidence="1">Membrane</location>
        <topology evidence="1">Multi-pass membrane protein</topology>
    </subcellularLocation>
</comment>
<organism evidence="6 7">
    <name type="scientific">Mesorhabditis belari</name>
    <dbReference type="NCBI Taxonomy" id="2138241"/>
    <lineage>
        <taxon>Eukaryota</taxon>
        <taxon>Metazoa</taxon>
        <taxon>Ecdysozoa</taxon>
        <taxon>Nematoda</taxon>
        <taxon>Chromadorea</taxon>
        <taxon>Rhabditida</taxon>
        <taxon>Rhabditina</taxon>
        <taxon>Rhabditomorpha</taxon>
        <taxon>Rhabditoidea</taxon>
        <taxon>Rhabditidae</taxon>
        <taxon>Mesorhabditinae</taxon>
        <taxon>Mesorhabditis</taxon>
    </lineage>
</organism>